<dbReference type="InterPro" id="IPR000792">
    <property type="entry name" value="Tscrpt_reg_LuxR_C"/>
</dbReference>
<evidence type="ECO:0000256" key="4">
    <source>
        <dbReference type="ARBA" id="ARBA00023163"/>
    </source>
</evidence>
<dbReference type="OrthoDB" id="9780326at2"/>
<dbReference type="InterPro" id="IPR036388">
    <property type="entry name" value="WH-like_DNA-bd_sf"/>
</dbReference>
<dbReference type="PANTHER" id="PTHR43133:SF45">
    <property type="entry name" value="RNA POLYMERASE ECF-TYPE SIGMA FACTOR"/>
    <property type="match status" value="1"/>
</dbReference>
<evidence type="ECO:0000256" key="2">
    <source>
        <dbReference type="ARBA" id="ARBA00023015"/>
    </source>
</evidence>
<name>A0A4Q8LGI6_9GAMM</name>
<organism evidence="6 7">
    <name type="scientific">Pseudoxanthomonas winnipegensis</name>
    <dbReference type="NCBI Taxonomy" id="2480810"/>
    <lineage>
        <taxon>Bacteria</taxon>
        <taxon>Pseudomonadati</taxon>
        <taxon>Pseudomonadota</taxon>
        <taxon>Gammaproteobacteria</taxon>
        <taxon>Lysobacterales</taxon>
        <taxon>Lysobacteraceae</taxon>
        <taxon>Pseudoxanthomonas</taxon>
    </lineage>
</organism>
<evidence type="ECO:0000256" key="3">
    <source>
        <dbReference type="ARBA" id="ARBA00023082"/>
    </source>
</evidence>
<dbReference type="InterPro" id="IPR013324">
    <property type="entry name" value="RNA_pol_sigma_r3/r4-like"/>
</dbReference>
<dbReference type="SUPFAM" id="SSF88946">
    <property type="entry name" value="Sigma2 domain of RNA polymerase sigma factors"/>
    <property type="match status" value="1"/>
</dbReference>
<evidence type="ECO:0000259" key="5">
    <source>
        <dbReference type="PROSITE" id="PS00622"/>
    </source>
</evidence>
<keyword evidence="2" id="KW-0805">Transcription regulation</keyword>
<evidence type="ECO:0000313" key="7">
    <source>
        <dbReference type="Proteomes" id="UP000292627"/>
    </source>
</evidence>
<comment type="similarity">
    <text evidence="1">Belongs to the sigma-70 factor family. ECF subfamily.</text>
</comment>
<gene>
    <name evidence="6" type="ORF">EA660_01795</name>
</gene>
<dbReference type="Gene3D" id="1.10.10.10">
    <property type="entry name" value="Winged helix-like DNA-binding domain superfamily/Winged helix DNA-binding domain"/>
    <property type="match status" value="1"/>
</dbReference>
<dbReference type="Proteomes" id="UP000292627">
    <property type="component" value="Unassembled WGS sequence"/>
</dbReference>
<dbReference type="GO" id="GO:0006352">
    <property type="term" value="P:DNA-templated transcription initiation"/>
    <property type="evidence" value="ECO:0007669"/>
    <property type="project" value="InterPro"/>
</dbReference>
<comment type="caution">
    <text evidence="6">The sequence shown here is derived from an EMBL/GenBank/DDBJ whole genome shotgun (WGS) entry which is preliminary data.</text>
</comment>
<dbReference type="PROSITE" id="PS00622">
    <property type="entry name" value="HTH_LUXR_1"/>
    <property type="match status" value="1"/>
</dbReference>
<dbReference type="Gene3D" id="1.10.1740.10">
    <property type="match status" value="1"/>
</dbReference>
<dbReference type="InterPro" id="IPR039425">
    <property type="entry name" value="RNA_pol_sigma-70-like"/>
</dbReference>
<evidence type="ECO:0000313" key="6">
    <source>
        <dbReference type="EMBL" id="TAA28344.1"/>
    </source>
</evidence>
<keyword evidence="3" id="KW-0731">Sigma factor</keyword>
<dbReference type="InterPro" id="IPR014284">
    <property type="entry name" value="RNA_pol_sigma-70_dom"/>
</dbReference>
<proteinExistence type="inferred from homology"/>
<dbReference type="GO" id="GO:0016987">
    <property type="term" value="F:sigma factor activity"/>
    <property type="evidence" value="ECO:0007669"/>
    <property type="project" value="UniProtKB-KW"/>
</dbReference>
<dbReference type="InterPro" id="IPR013249">
    <property type="entry name" value="RNA_pol_sigma70_r4_t2"/>
</dbReference>
<dbReference type="EMBL" id="SHMC01000001">
    <property type="protein sequence ID" value="TAA28344.1"/>
    <property type="molecule type" value="Genomic_DNA"/>
</dbReference>
<accession>A0A4Q8LGI6</accession>
<dbReference type="Pfam" id="PF08281">
    <property type="entry name" value="Sigma70_r4_2"/>
    <property type="match status" value="1"/>
</dbReference>
<feature type="domain" description="HTH luxR-type" evidence="5">
    <location>
        <begin position="143"/>
        <end position="170"/>
    </location>
</feature>
<keyword evidence="4" id="KW-0804">Transcription</keyword>
<dbReference type="InterPro" id="IPR007627">
    <property type="entry name" value="RNA_pol_sigma70_r2"/>
</dbReference>
<dbReference type="InterPro" id="IPR013325">
    <property type="entry name" value="RNA_pol_sigma_r2"/>
</dbReference>
<evidence type="ECO:0000256" key="1">
    <source>
        <dbReference type="ARBA" id="ARBA00010641"/>
    </source>
</evidence>
<dbReference type="GO" id="GO:0003677">
    <property type="term" value="F:DNA binding"/>
    <property type="evidence" value="ECO:0007669"/>
    <property type="project" value="InterPro"/>
</dbReference>
<sequence>MEELAMPSAPAQDHTTQARFQSLLEAHRGIVLKVAASYAFHPEDRAELAQEIAAQLWRAFAQYDPARPFSTWMYRIALNVAISQVRTTALRQRHAAPLDEDLHDLADPNAADPERDQQLRLLRGFMARQPPLERALLVLYLEDRPTREIAEILGLTQTNVTTKIARLKQRIRAEL</sequence>
<dbReference type="SUPFAM" id="SSF88659">
    <property type="entry name" value="Sigma3 and sigma4 domains of RNA polymerase sigma factors"/>
    <property type="match status" value="1"/>
</dbReference>
<dbReference type="NCBIfam" id="TIGR02937">
    <property type="entry name" value="sigma70-ECF"/>
    <property type="match status" value="1"/>
</dbReference>
<protein>
    <submittedName>
        <fullName evidence="6">Sigma-70 family RNA polymerase sigma factor</fullName>
    </submittedName>
</protein>
<dbReference type="AlphaFoldDB" id="A0A4Q8LGI6"/>
<dbReference type="Pfam" id="PF04542">
    <property type="entry name" value="Sigma70_r2"/>
    <property type="match status" value="1"/>
</dbReference>
<reference evidence="6 7" key="1">
    <citation type="submission" date="2019-02" db="EMBL/GenBank/DDBJ databases">
        <title>WGS of Pseudoxanthomonas species novum from clinical isolates.</title>
        <authorList>
            <person name="Bernier A.-M."/>
            <person name="Bernard K."/>
            <person name="Vachon A."/>
        </authorList>
    </citation>
    <scope>NUCLEOTIDE SEQUENCE [LARGE SCALE GENOMIC DNA]</scope>
    <source>
        <strain evidence="6 7">NML171200</strain>
    </source>
</reference>
<dbReference type="PANTHER" id="PTHR43133">
    <property type="entry name" value="RNA POLYMERASE ECF-TYPE SIGMA FACTO"/>
    <property type="match status" value="1"/>
</dbReference>